<keyword evidence="3" id="KW-1185">Reference proteome</keyword>
<sequence length="156" mass="17021">MACWQRQRVPDDALNAQAITTTALEKANEEKKARSSEVKEMMEEVSSSQSEISTLKADLETSAKARLDAEGAYVNFLAEKKMLKEKLAGAEAEFTVNFHKTKASANLSAFFASVVKQEVIIAFHNNFPNLNIALLAAKLPPLKLGDHANASNAPDE</sequence>
<name>A0ABD1PQ99_9LAMI</name>
<dbReference type="Proteomes" id="UP001604336">
    <property type="component" value="Unassembled WGS sequence"/>
</dbReference>
<evidence type="ECO:0000313" key="2">
    <source>
        <dbReference type="EMBL" id="KAL2466082.1"/>
    </source>
</evidence>
<keyword evidence="1" id="KW-0175">Coiled coil</keyword>
<evidence type="ECO:0000313" key="3">
    <source>
        <dbReference type="Proteomes" id="UP001604336"/>
    </source>
</evidence>
<evidence type="ECO:0000256" key="1">
    <source>
        <dbReference type="SAM" id="Coils"/>
    </source>
</evidence>
<reference evidence="3" key="1">
    <citation type="submission" date="2024-07" db="EMBL/GenBank/DDBJ databases">
        <title>Two chromosome-level genome assemblies of Korean endemic species Abeliophyllum distichum and Forsythia ovata (Oleaceae).</title>
        <authorList>
            <person name="Jang H."/>
        </authorList>
    </citation>
    <scope>NUCLEOTIDE SEQUENCE [LARGE SCALE GENOMIC DNA]</scope>
</reference>
<gene>
    <name evidence="2" type="ORF">Adt_41933</name>
</gene>
<comment type="caution">
    <text evidence="2">The sequence shown here is derived from an EMBL/GenBank/DDBJ whole genome shotgun (WGS) entry which is preliminary data.</text>
</comment>
<organism evidence="2 3">
    <name type="scientific">Abeliophyllum distichum</name>
    <dbReference type="NCBI Taxonomy" id="126358"/>
    <lineage>
        <taxon>Eukaryota</taxon>
        <taxon>Viridiplantae</taxon>
        <taxon>Streptophyta</taxon>
        <taxon>Embryophyta</taxon>
        <taxon>Tracheophyta</taxon>
        <taxon>Spermatophyta</taxon>
        <taxon>Magnoliopsida</taxon>
        <taxon>eudicotyledons</taxon>
        <taxon>Gunneridae</taxon>
        <taxon>Pentapetalae</taxon>
        <taxon>asterids</taxon>
        <taxon>lamiids</taxon>
        <taxon>Lamiales</taxon>
        <taxon>Oleaceae</taxon>
        <taxon>Forsythieae</taxon>
        <taxon>Abeliophyllum</taxon>
    </lineage>
</organism>
<dbReference type="AlphaFoldDB" id="A0ABD1PQ99"/>
<dbReference type="EMBL" id="JBFOLK010000013">
    <property type="protein sequence ID" value="KAL2466082.1"/>
    <property type="molecule type" value="Genomic_DNA"/>
</dbReference>
<proteinExistence type="predicted"/>
<feature type="coiled-coil region" evidence="1">
    <location>
        <begin position="24"/>
        <end position="93"/>
    </location>
</feature>
<protein>
    <submittedName>
        <fullName evidence="2">Uncharacterized protein</fullName>
    </submittedName>
</protein>
<accession>A0ABD1PQ99</accession>